<keyword evidence="6" id="KW-1133">Transmembrane helix</keyword>
<dbReference type="InterPro" id="IPR050482">
    <property type="entry name" value="Sensor_HK_TwoCompSys"/>
</dbReference>
<organism evidence="10 11">
    <name type="scientific">Micromonospora vinacea</name>
    <dbReference type="NCBI Taxonomy" id="709878"/>
    <lineage>
        <taxon>Bacteria</taxon>
        <taxon>Bacillati</taxon>
        <taxon>Actinomycetota</taxon>
        <taxon>Actinomycetes</taxon>
        <taxon>Micromonosporales</taxon>
        <taxon>Micromonosporaceae</taxon>
        <taxon>Micromonospora</taxon>
    </lineage>
</organism>
<evidence type="ECO:0000256" key="6">
    <source>
        <dbReference type="ARBA" id="ARBA00022989"/>
    </source>
</evidence>
<evidence type="ECO:0000259" key="9">
    <source>
        <dbReference type="SMART" id="SM00387"/>
    </source>
</evidence>
<reference evidence="10 11" key="1">
    <citation type="submission" date="2020-11" db="EMBL/GenBank/DDBJ databases">
        <title>Sequencing the genomes of 1000 actinobacteria strains.</title>
        <authorList>
            <person name="Klenk H.-P."/>
        </authorList>
    </citation>
    <scope>NUCLEOTIDE SEQUENCE [LARGE SCALE GENOMIC DNA]</scope>
    <source>
        <strain evidence="10 11">DSM 101695</strain>
    </source>
</reference>
<dbReference type="PANTHER" id="PTHR24421:SF37">
    <property type="entry name" value="SENSOR HISTIDINE KINASE NARS"/>
    <property type="match status" value="1"/>
</dbReference>
<accession>A0ABS0K0B0</accession>
<dbReference type="SMART" id="SM00387">
    <property type="entry name" value="HATPase_c"/>
    <property type="match status" value="1"/>
</dbReference>
<dbReference type="Gene3D" id="1.20.5.1930">
    <property type="match status" value="1"/>
</dbReference>
<evidence type="ECO:0000256" key="4">
    <source>
        <dbReference type="ARBA" id="ARBA00022692"/>
    </source>
</evidence>
<feature type="domain" description="Histidine kinase/HSP90-like ATPase" evidence="9">
    <location>
        <begin position="260"/>
        <end position="352"/>
    </location>
</feature>
<dbReference type="InterPro" id="IPR003594">
    <property type="entry name" value="HATPase_dom"/>
</dbReference>
<dbReference type="CDD" id="cd16917">
    <property type="entry name" value="HATPase_UhpB-NarQ-NarX-like"/>
    <property type="match status" value="1"/>
</dbReference>
<evidence type="ECO:0000256" key="1">
    <source>
        <dbReference type="ARBA" id="ARBA00004651"/>
    </source>
</evidence>
<comment type="subcellular location">
    <subcellularLocation>
        <location evidence="1">Cell membrane</location>
        <topology evidence="1">Multi-pass membrane protein</topology>
    </subcellularLocation>
</comment>
<dbReference type="Gene3D" id="3.30.565.10">
    <property type="entry name" value="Histidine kinase-like ATPase, C-terminal domain"/>
    <property type="match status" value="1"/>
</dbReference>
<evidence type="ECO:0000256" key="5">
    <source>
        <dbReference type="ARBA" id="ARBA00022777"/>
    </source>
</evidence>
<dbReference type="Pfam" id="PF07730">
    <property type="entry name" value="HisKA_3"/>
    <property type="match status" value="1"/>
</dbReference>
<keyword evidence="7" id="KW-0902">Two-component regulatory system</keyword>
<keyword evidence="8" id="KW-0472">Membrane</keyword>
<keyword evidence="11" id="KW-1185">Reference proteome</keyword>
<protein>
    <submittedName>
        <fullName evidence="10">Signal transduction histidine kinase</fullName>
    </submittedName>
</protein>
<keyword evidence="3" id="KW-0808">Transferase</keyword>
<proteinExistence type="predicted"/>
<dbReference type="Pfam" id="PF13581">
    <property type="entry name" value="HATPase_c_2"/>
    <property type="match status" value="1"/>
</dbReference>
<dbReference type="PANTHER" id="PTHR24421">
    <property type="entry name" value="NITRATE/NITRITE SENSOR PROTEIN NARX-RELATED"/>
    <property type="match status" value="1"/>
</dbReference>
<keyword evidence="2" id="KW-1003">Cell membrane</keyword>
<keyword evidence="4" id="KW-0812">Transmembrane</keyword>
<dbReference type="GO" id="GO:0016301">
    <property type="term" value="F:kinase activity"/>
    <property type="evidence" value="ECO:0007669"/>
    <property type="project" value="UniProtKB-KW"/>
</dbReference>
<dbReference type="InterPro" id="IPR036890">
    <property type="entry name" value="HATPase_C_sf"/>
</dbReference>
<gene>
    <name evidence="10" type="ORF">IW249_002463</name>
</gene>
<evidence type="ECO:0000256" key="7">
    <source>
        <dbReference type="ARBA" id="ARBA00023012"/>
    </source>
</evidence>
<evidence type="ECO:0000313" key="11">
    <source>
        <dbReference type="Proteomes" id="UP000631791"/>
    </source>
</evidence>
<name>A0ABS0K0B0_9ACTN</name>
<sequence length="359" mass="38736">MVVGKNDALRRTAAEVLERRRQPILAAYRQRLAAASDDFAGAADLIDSYPTQADALLRETMAEIRRETNNPLSTPPPAVSTEGVELHPRECFRAVVALADIVLADALEQLGGQPDQGVILALVADALTRTTLTRLLDASSRYAAGLMNEVHQAQIAERSLIARELHDRLGHSLSAAYRNLEAHELAQERRHDDVDRRVVIARESLHDAVGYLRVLIADLRLSQPLGSLDEALANFLSTVETGETRLHTEINGDESWVPPEVLDEVFLVVREALRNAVAHAGARVIHAVIDITPHELRATVADDGVGFDPATVRDGSGLRAMAERAAVVGGRLAVRATGDHGASVELVVPLLAVEAGVGR</sequence>
<dbReference type="RefSeq" id="WP_196920871.1">
    <property type="nucleotide sequence ID" value="NZ_JADOTY010000001.1"/>
</dbReference>
<evidence type="ECO:0000256" key="2">
    <source>
        <dbReference type="ARBA" id="ARBA00022475"/>
    </source>
</evidence>
<keyword evidence="5 10" id="KW-0418">Kinase</keyword>
<evidence type="ECO:0000256" key="8">
    <source>
        <dbReference type="ARBA" id="ARBA00023136"/>
    </source>
</evidence>
<comment type="caution">
    <text evidence="10">The sequence shown here is derived from an EMBL/GenBank/DDBJ whole genome shotgun (WGS) entry which is preliminary data.</text>
</comment>
<dbReference type="SUPFAM" id="SSF55874">
    <property type="entry name" value="ATPase domain of HSP90 chaperone/DNA topoisomerase II/histidine kinase"/>
    <property type="match status" value="1"/>
</dbReference>
<dbReference type="InterPro" id="IPR011712">
    <property type="entry name" value="Sig_transdc_His_kin_sub3_dim/P"/>
</dbReference>
<evidence type="ECO:0000256" key="3">
    <source>
        <dbReference type="ARBA" id="ARBA00022679"/>
    </source>
</evidence>
<dbReference type="Proteomes" id="UP000631791">
    <property type="component" value="Unassembled WGS sequence"/>
</dbReference>
<evidence type="ECO:0000313" key="10">
    <source>
        <dbReference type="EMBL" id="MBG6102049.1"/>
    </source>
</evidence>
<dbReference type="EMBL" id="JADOTY010000001">
    <property type="protein sequence ID" value="MBG6102049.1"/>
    <property type="molecule type" value="Genomic_DNA"/>
</dbReference>